<dbReference type="InterPro" id="IPR050072">
    <property type="entry name" value="Peptidase_M20A"/>
</dbReference>
<keyword evidence="1" id="KW-0479">Metal-binding</keyword>
<evidence type="ECO:0000259" key="4">
    <source>
        <dbReference type="Pfam" id="PF07687"/>
    </source>
</evidence>
<comment type="caution">
    <text evidence="5">The sequence shown here is derived from an EMBL/GenBank/DDBJ whole genome shotgun (WGS) entry which is preliminary data.</text>
</comment>
<dbReference type="InterPro" id="IPR036264">
    <property type="entry name" value="Bact_exopeptidase_dim_dom"/>
</dbReference>
<dbReference type="SUPFAM" id="SSF55031">
    <property type="entry name" value="Bacterial exopeptidase dimerisation domain"/>
    <property type="match status" value="1"/>
</dbReference>
<dbReference type="InterPro" id="IPR002933">
    <property type="entry name" value="Peptidase_M20"/>
</dbReference>
<dbReference type="RefSeq" id="WP_183985666.1">
    <property type="nucleotide sequence ID" value="NZ_JACHHG010000004.1"/>
</dbReference>
<feature type="active site" evidence="3">
    <location>
        <position position="83"/>
    </location>
</feature>
<dbReference type="SUPFAM" id="SSF53187">
    <property type="entry name" value="Zn-dependent exopeptidases"/>
    <property type="match status" value="1"/>
</dbReference>
<dbReference type="Pfam" id="PF01546">
    <property type="entry name" value="Peptidase_M20"/>
    <property type="match status" value="1"/>
</dbReference>
<evidence type="ECO:0000256" key="3">
    <source>
        <dbReference type="PIRSR" id="PIRSR037238-1"/>
    </source>
</evidence>
<dbReference type="PIRSF" id="PIRSF037238">
    <property type="entry name" value="Carboxypeptidase_G2"/>
    <property type="match status" value="1"/>
</dbReference>
<reference evidence="5 6" key="1">
    <citation type="submission" date="2020-08" db="EMBL/GenBank/DDBJ databases">
        <title>Genomic Encyclopedia of Type Strains, Phase IV (KMG-IV): sequencing the most valuable type-strain genomes for metagenomic binning, comparative biology and taxonomic classification.</title>
        <authorList>
            <person name="Goeker M."/>
        </authorList>
    </citation>
    <scope>NUCLEOTIDE SEQUENCE [LARGE SCALE GENOMIC DNA]</scope>
    <source>
        <strain evidence="5 6">DSM 21458</strain>
    </source>
</reference>
<evidence type="ECO:0000313" key="6">
    <source>
        <dbReference type="Proteomes" id="UP000569951"/>
    </source>
</evidence>
<dbReference type="EC" id="3.4.17.11" evidence="5"/>
<dbReference type="GO" id="GO:0004180">
    <property type="term" value="F:carboxypeptidase activity"/>
    <property type="evidence" value="ECO:0007669"/>
    <property type="project" value="UniProtKB-KW"/>
</dbReference>
<keyword evidence="2 5" id="KW-0378">Hydrolase</keyword>
<dbReference type="GO" id="GO:0046872">
    <property type="term" value="F:metal ion binding"/>
    <property type="evidence" value="ECO:0007669"/>
    <property type="project" value="UniProtKB-KW"/>
</dbReference>
<dbReference type="PANTHER" id="PTHR43808:SF9">
    <property type="entry name" value="BLL0789 PROTEIN"/>
    <property type="match status" value="1"/>
</dbReference>
<dbReference type="Proteomes" id="UP000569951">
    <property type="component" value="Unassembled WGS sequence"/>
</dbReference>
<keyword evidence="6" id="KW-1185">Reference proteome</keyword>
<dbReference type="InterPro" id="IPR011650">
    <property type="entry name" value="Peptidase_M20_dimer"/>
</dbReference>
<dbReference type="EMBL" id="JACHHG010000004">
    <property type="protein sequence ID" value="MBB6097825.1"/>
    <property type="molecule type" value="Genomic_DNA"/>
</dbReference>
<dbReference type="Pfam" id="PF07687">
    <property type="entry name" value="M20_dimer"/>
    <property type="match status" value="1"/>
</dbReference>
<keyword evidence="5" id="KW-0121">Carboxypeptidase</keyword>
<keyword evidence="5" id="KW-0645">Protease</keyword>
<gene>
    <name evidence="5" type="ORF">HNR42_001248</name>
</gene>
<organism evidence="5 6">
    <name type="scientific">Deinobacterium chartae</name>
    <dbReference type="NCBI Taxonomy" id="521158"/>
    <lineage>
        <taxon>Bacteria</taxon>
        <taxon>Thermotogati</taxon>
        <taxon>Deinococcota</taxon>
        <taxon>Deinococci</taxon>
        <taxon>Deinococcales</taxon>
        <taxon>Deinococcaceae</taxon>
        <taxon>Deinobacterium</taxon>
    </lineage>
</organism>
<evidence type="ECO:0000256" key="1">
    <source>
        <dbReference type="ARBA" id="ARBA00022723"/>
    </source>
</evidence>
<feature type="active site" description="Proton acceptor" evidence="3">
    <location>
        <position position="143"/>
    </location>
</feature>
<protein>
    <submittedName>
        <fullName evidence="5">Glutamate carboxypeptidase</fullName>
        <ecNumber evidence="5">3.4.17.11</ecNumber>
    </submittedName>
</protein>
<dbReference type="InterPro" id="IPR017150">
    <property type="entry name" value="Pept_M20_glutamate_carboxypep"/>
</dbReference>
<feature type="domain" description="Peptidase M20 dimerisation" evidence="4">
    <location>
        <begin position="179"/>
        <end position="272"/>
    </location>
</feature>
<name>A0A841I1J5_9DEIO</name>
<dbReference type="Gene3D" id="3.40.630.10">
    <property type="entry name" value="Zn peptidases"/>
    <property type="match status" value="1"/>
</dbReference>
<sequence length="373" mass="40186">MRDLLSYLQQHQEDLLSDLRRLVEIESPSAHPERVEAVMDVVSGWMAELGAQERRFASPNGDHRHYVLEGQSSERVLILAHADTVWPVGTLERLPFRLEGDRAYGPGSYDMKAGVVQAVWALRALRQQGELPRTVELLLTSDEEIGSETSKDVIRELAQGAERVLVVEPSNPETGTLKTARKGVGYFTVSVEGRAAHAGGQPERGVNAILELARQAIALSELARPELGTTLSVGQIRGGTATNVIPAFATMEVDLRVTRLDEAARVEAAAAALRPVDERARLILEGGLERPPFERTEGTARLFEQARLLAAELGYELGEAASGGGSDGNYTAPIAPTLDGLGACGDGAHADHEHVIVPEMPRRAALLAGLIAR</sequence>
<dbReference type="Gene3D" id="3.30.70.360">
    <property type="match status" value="1"/>
</dbReference>
<dbReference type="AlphaFoldDB" id="A0A841I1J5"/>
<proteinExistence type="predicted"/>
<dbReference type="CDD" id="cd03885">
    <property type="entry name" value="M20_CPDG2"/>
    <property type="match status" value="1"/>
</dbReference>
<evidence type="ECO:0000313" key="5">
    <source>
        <dbReference type="EMBL" id="MBB6097825.1"/>
    </source>
</evidence>
<dbReference type="PANTHER" id="PTHR43808">
    <property type="entry name" value="ACETYLORNITHINE DEACETYLASE"/>
    <property type="match status" value="1"/>
</dbReference>
<accession>A0A841I1J5</accession>
<evidence type="ECO:0000256" key="2">
    <source>
        <dbReference type="ARBA" id="ARBA00022801"/>
    </source>
</evidence>